<proteinExistence type="predicted"/>
<sequence length="146" mass="16071">MTANAASLPLALSSTAMSDDASYSFDYEAGARILHMRLSGFWSLATLATYTARLLAEVTRLRLRGEQFDILSDSRAFDIQSREVAAGFERISRRGAQMHRGCTAVVVATQLSKMQAERAMAAPRLRVFLDPAAARTWLLDARDTQA</sequence>
<name>A0ABX2JGA0_9SPHN</name>
<keyword evidence="2" id="KW-1185">Reference proteome</keyword>
<evidence type="ECO:0000313" key="2">
    <source>
        <dbReference type="Proteomes" id="UP000621447"/>
    </source>
</evidence>
<dbReference type="EMBL" id="JABULH010000002">
    <property type="protein sequence ID" value="NTS64809.1"/>
    <property type="molecule type" value="Genomic_DNA"/>
</dbReference>
<evidence type="ECO:0008006" key="3">
    <source>
        <dbReference type="Google" id="ProtNLM"/>
    </source>
</evidence>
<reference evidence="1 2" key="1">
    <citation type="submission" date="2020-06" db="EMBL/GenBank/DDBJ databases">
        <title>Sphingomonas hominis sp. nov., a member of the Sphingomonas, isolated from the hair of a 22-year-old girl.</title>
        <authorList>
            <person name="Zhang D.-F."/>
            <person name="Cui X.-W."/>
        </authorList>
    </citation>
    <scope>NUCLEOTIDE SEQUENCE [LARGE SCALE GENOMIC DNA]</scope>
    <source>
        <strain evidence="1 2">HHU CXW</strain>
    </source>
</reference>
<gene>
    <name evidence="1" type="ORF">HRV97_06515</name>
</gene>
<dbReference type="Proteomes" id="UP000621447">
    <property type="component" value="Unassembled WGS sequence"/>
</dbReference>
<dbReference type="RefSeq" id="WP_174193179.1">
    <property type="nucleotide sequence ID" value="NZ_JABULH010000002.1"/>
</dbReference>
<evidence type="ECO:0000313" key="1">
    <source>
        <dbReference type="EMBL" id="NTS64809.1"/>
    </source>
</evidence>
<organism evidence="1 2">
    <name type="scientific">Sphingomonas hominis</name>
    <dbReference type="NCBI Taxonomy" id="2741495"/>
    <lineage>
        <taxon>Bacteria</taxon>
        <taxon>Pseudomonadati</taxon>
        <taxon>Pseudomonadota</taxon>
        <taxon>Alphaproteobacteria</taxon>
        <taxon>Sphingomonadales</taxon>
        <taxon>Sphingomonadaceae</taxon>
        <taxon>Sphingomonas</taxon>
    </lineage>
</organism>
<comment type="caution">
    <text evidence="1">The sequence shown here is derived from an EMBL/GenBank/DDBJ whole genome shotgun (WGS) entry which is preliminary data.</text>
</comment>
<protein>
    <recommendedName>
        <fullName evidence="3">STAS/SEC14 domain-containing protein</fullName>
    </recommendedName>
</protein>
<accession>A0ABX2JGA0</accession>